<organism evidence="2 3">
    <name type="scientific">Haemaphysalis longicornis</name>
    <name type="common">Bush tick</name>
    <dbReference type="NCBI Taxonomy" id="44386"/>
    <lineage>
        <taxon>Eukaryota</taxon>
        <taxon>Metazoa</taxon>
        <taxon>Ecdysozoa</taxon>
        <taxon>Arthropoda</taxon>
        <taxon>Chelicerata</taxon>
        <taxon>Arachnida</taxon>
        <taxon>Acari</taxon>
        <taxon>Parasitiformes</taxon>
        <taxon>Ixodida</taxon>
        <taxon>Ixodoidea</taxon>
        <taxon>Ixodidae</taxon>
        <taxon>Haemaphysalinae</taxon>
        <taxon>Haemaphysalis</taxon>
    </lineage>
</organism>
<sequence length="108" mass="12357">MPSDRPKPYYQVIDGVPRCPFMTSETLRVGLEFVPEKGDVLQVSYPKSGTHWVQYITQLILRNGEPLTSYGDLIKNSPFVEYLPGPRDYKPRNPVGTLLTHLPLRKEI</sequence>
<proteinExistence type="predicted"/>
<accession>A0A9J6GSH2</accession>
<name>A0A9J6GSH2_HAELO</name>
<dbReference type="Gene3D" id="3.40.50.300">
    <property type="entry name" value="P-loop containing nucleotide triphosphate hydrolases"/>
    <property type="match status" value="1"/>
</dbReference>
<reference evidence="2 3" key="1">
    <citation type="journal article" date="2020" name="Cell">
        <title>Large-Scale Comparative Analyses of Tick Genomes Elucidate Their Genetic Diversity and Vector Capacities.</title>
        <authorList>
            <consortium name="Tick Genome and Microbiome Consortium (TIGMIC)"/>
            <person name="Jia N."/>
            <person name="Wang J."/>
            <person name="Shi W."/>
            <person name="Du L."/>
            <person name="Sun Y."/>
            <person name="Zhan W."/>
            <person name="Jiang J.F."/>
            <person name="Wang Q."/>
            <person name="Zhang B."/>
            <person name="Ji P."/>
            <person name="Bell-Sakyi L."/>
            <person name="Cui X.M."/>
            <person name="Yuan T.T."/>
            <person name="Jiang B.G."/>
            <person name="Yang W.F."/>
            <person name="Lam T.T."/>
            <person name="Chang Q.C."/>
            <person name="Ding S.J."/>
            <person name="Wang X.J."/>
            <person name="Zhu J.G."/>
            <person name="Ruan X.D."/>
            <person name="Zhao L."/>
            <person name="Wei J.T."/>
            <person name="Ye R.Z."/>
            <person name="Que T.C."/>
            <person name="Du C.H."/>
            <person name="Zhou Y.H."/>
            <person name="Cheng J.X."/>
            <person name="Dai P.F."/>
            <person name="Guo W.B."/>
            <person name="Han X.H."/>
            <person name="Huang E.J."/>
            <person name="Li L.F."/>
            <person name="Wei W."/>
            <person name="Gao Y.C."/>
            <person name="Liu J.Z."/>
            <person name="Shao H.Z."/>
            <person name="Wang X."/>
            <person name="Wang C.C."/>
            <person name="Yang T.C."/>
            <person name="Huo Q.B."/>
            <person name="Li W."/>
            <person name="Chen H.Y."/>
            <person name="Chen S.E."/>
            <person name="Zhou L.G."/>
            <person name="Ni X.B."/>
            <person name="Tian J.H."/>
            <person name="Sheng Y."/>
            <person name="Liu T."/>
            <person name="Pan Y.S."/>
            <person name="Xia L.Y."/>
            <person name="Li J."/>
            <person name="Zhao F."/>
            <person name="Cao W.C."/>
        </authorList>
    </citation>
    <scope>NUCLEOTIDE SEQUENCE [LARGE SCALE GENOMIC DNA]</scope>
    <source>
        <strain evidence="2">HaeL-2018</strain>
    </source>
</reference>
<dbReference type="InterPro" id="IPR000863">
    <property type="entry name" value="Sulfotransferase_dom"/>
</dbReference>
<keyword evidence="3" id="KW-1185">Reference proteome</keyword>
<gene>
    <name evidence="2" type="ORF">HPB48_004853</name>
</gene>
<dbReference type="GO" id="GO:0008146">
    <property type="term" value="F:sulfotransferase activity"/>
    <property type="evidence" value="ECO:0007669"/>
    <property type="project" value="InterPro"/>
</dbReference>
<dbReference type="InterPro" id="IPR027417">
    <property type="entry name" value="P-loop_NTPase"/>
</dbReference>
<dbReference type="AlphaFoldDB" id="A0A9J6GSH2"/>
<dbReference type="OrthoDB" id="205623at2759"/>
<feature type="domain" description="Sulfotransferase" evidence="1">
    <location>
        <begin position="38"/>
        <end position="104"/>
    </location>
</feature>
<protein>
    <recommendedName>
        <fullName evidence="1">Sulfotransferase domain-containing protein</fullName>
    </recommendedName>
</protein>
<comment type="caution">
    <text evidence="2">The sequence shown here is derived from an EMBL/GenBank/DDBJ whole genome shotgun (WGS) entry which is preliminary data.</text>
</comment>
<dbReference type="VEuPathDB" id="VectorBase:HLOH_044810"/>
<dbReference type="Proteomes" id="UP000821853">
    <property type="component" value="Unassembled WGS sequence"/>
</dbReference>
<dbReference type="Pfam" id="PF00685">
    <property type="entry name" value="Sulfotransfer_1"/>
    <property type="match status" value="1"/>
</dbReference>
<evidence type="ECO:0000313" key="2">
    <source>
        <dbReference type="EMBL" id="KAH9377729.1"/>
    </source>
</evidence>
<evidence type="ECO:0000313" key="3">
    <source>
        <dbReference type="Proteomes" id="UP000821853"/>
    </source>
</evidence>
<dbReference type="EMBL" id="JABSTR010000008">
    <property type="protein sequence ID" value="KAH9377729.1"/>
    <property type="molecule type" value="Genomic_DNA"/>
</dbReference>
<dbReference type="SUPFAM" id="SSF52540">
    <property type="entry name" value="P-loop containing nucleoside triphosphate hydrolases"/>
    <property type="match status" value="1"/>
</dbReference>
<evidence type="ECO:0000259" key="1">
    <source>
        <dbReference type="Pfam" id="PF00685"/>
    </source>
</evidence>